<evidence type="ECO:0000256" key="11">
    <source>
        <dbReference type="SAM" id="MobiDB-lite"/>
    </source>
</evidence>
<dbReference type="Proteomes" id="UP000281594">
    <property type="component" value="Unassembled WGS sequence"/>
</dbReference>
<dbReference type="InterPro" id="IPR020826">
    <property type="entry name" value="Transketolase_BS"/>
</dbReference>
<feature type="binding site" evidence="10">
    <location>
        <begin position="147"/>
        <end position="148"/>
    </location>
    <ligand>
        <name>thiamine diphosphate</name>
        <dbReference type="ChEBI" id="CHEBI:58937"/>
    </ligand>
</feature>
<dbReference type="InterPro" id="IPR033248">
    <property type="entry name" value="Transketolase_C"/>
</dbReference>
<dbReference type="GO" id="GO:0019288">
    <property type="term" value="P:isopentenyl diphosphate biosynthetic process, methylerythritol 4-phosphate pathway"/>
    <property type="evidence" value="ECO:0007669"/>
    <property type="project" value="TreeGrafter"/>
</dbReference>
<dbReference type="Pfam" id="PF02780">
    <property type="entry name" value="Transketolase_C"/>
    <property type="match status" value="1"/>
</dbReference>
<evidence type="ECO:0000256" key="4">
    <source>
        <dbReference type="ARBA" id="ARBA00022679"/>
    </source>
</evidence>
<keyword evidence="7 10" id="KW-0784">Thiamine biosynthesis</keyword>
<evidence type="ECO:0000256" key="5">
    <source>
        <dbReference type="ARBA" id="ARBA00022723"/>
    </source>
</evidence>
<evidence type="ECO:0000256" key="3">
    <source>
        <dbReference type="ARBA" id="ARBA00011738"/>
    </source>
</evidence>
<dbReference type="GO" id="GO:0000287">
    <property type="term" value="F:magnesium ion binding"/>
    <property type="evidence" value="ECO:0007669"/>
    <property type="project" value="UniProtKB-UniRule"/>
</dbReference>
<dbReference type="SUPFAM" id="SSF52518">
    <property type="entry name" value="Thiamin diphosphate-binding fold (THDP-binding)"/>
    <property type="match status" value="2"/>
</dbReference>
<dbReference type="SMART" id="SM00861">
    <property type="entry name" value="Transket_pyr"/>
    <property type="match status" value="1"/>
</dbReference>
<feature type="binding site" evidence="10">
    <location>
        <position position="176"/>
    </location>
    <ligand>
        <name>thiamine diphosphate</name>
        <dbReference type="ChEBI" id="CHEBI:58937"/>
    </ligand>
</feature>
<evidence type="ECO:0000313" key="13">
    <source>
        <dbReference type="EMBL" id="RLV77821.1"/>
    </source>
</evidence>
<feature type="binding site" evidence="10">
    <location>
        <position position="283"/>
    </location>
    <ligand>
        <name>thiamine diphosphate</name>
        <dbReference type="ChEBI" id="CHEBI:58937"/>
    </ligand>
</feature>
<name>A0A0A0NVL3_STRRN</name>
<evidence type="ECO:0000313" key="14">
    <source>
        <dbReference type="Proteomes" id="UP000281594"/>
    </source>
</evidence>
<evidence type="ECO:0000256" key="10">
    <source>
        <dbReference type="HAMAP-Rule" id="MF_00315"/>
    </source>
</evidence>
<dbReference type="HAMAP" id="MF_00315">
    <property type="entry name" value="DXP_synth"/>
    <property type="match status" value="1"/>
</dbReference>
<dbReference type="NCBIfam" id="TIGR00204">
    <property type="entry name" value="dxs"/>
    <property type="match status" value="1"/>
</dbReference>
<keyword evidence="9 10" id="KW-0414">Isoprene biosynthesis</keyword>
<evidence type="ECO:0000256" key="9">
    <source>
        <dbReference type="ARBA" id="ARBA00023229"/>
    </source>
</evidence>
<feature type="binding site" evidence="10">
    <location>
        <position position="176"/>
    </location>
    <ligand>
        <name>Mg(2+)</name>
        <dbReference type="ChEBI" id="CHEBI:18420"/>
    </ligand>
</feature>
<dbReference type="GO" id="GO:0016114">
    <property type="term" value="P:terpenoid biosynthetic process"/>
    <property type="evidence" value="ECO:0007669"/>
    <property type="project" value="UniProtKB-UniRule"/>
</dbReference>
<evidence type="ECO:0000256" key="7">
    <source>
        <dbReference type="ARBA" id="ARBA00022977"/>
    </source>
</evidence>
<reference evidence="13 14" key="1">
    <citation type="journal article" date="2018" name="J. Biol. Chem.">
        <title>Discovery of the actinoplanic acid pathway in Streptomyces rapamycinicus reveals a genetically conserved synergism with rapamycin.</title>
        <authorList>
            <person name="Mrak P."/>
            <person name="Krastel P."/>
            <person name="Pivk Lukancic P."/>
            <person name="Tao J."/>
            <person name="Pistorius D."/>
            <person name="Moore C.M."/>
        </authorList>
    </citation>
    <scope>NUCLEOTIDE SEQUENCE [LARGE SCALE GENOMIC DNA]</scope>
    <source>
        <strain evidence="13 14">NRRL 5491</strain>
    </source>
</reference>
<feature type="binding site" evidence="10">
    <location>
        <begin position="114"/>
        <end position="116"/>
    </location>
    <ligand>
        <name>thiamine diphosphate</name>
        <dbReference type="ChEBI" id="CHEBI:58937"/>
    </ligand>
</feature>
<dbReference type="Pfam" id="PF02779">
    <property type="entry name" value="Transket_pyr"/>
    <property type="match status" value="1"/>
</dbReference>
<comment type="function">
    <text evidence="10">Catalyzes the acyloin condensation reaction between C atoms 2 and 3 of pyruvate and glyceraldehyde 3-phosphate to yield 1-deoxy-D-xylulose-5-phosphate (DXP).</text>
</comment>
<keyword evidence="5 10" id="KW-0479">Metal-binding</keyword>
<dbReference type="KEGG" id="src:M271_38025"/>
<evidence type="ECO:0000259" key="12">
    <source>
        <dbReference type="SMART" id="SM00861"/>
    </source>
</evidence>
<dbReference type="STRING" id="1343740.M271_38025"/>
<dbReference type="EC" id="2.2.1.7" evidence="10"/>
<dbReference type="InterPro" id="IPR005477">
    <property type="entry name" value="Dxylulose-5-P_synthase"/>
</dbReference>
<dbReference type="GO" id="GO:0030976">
    <property type="term" value="F:thiamine pyrophosphate binding"/>
    <property type="evidence" value="ECO:0007669"/>
    <property type="project" value="UniProtKB-UniRule"/>
</dbReference>
<feature type="binding site" evidence="10">
    <location>
        <position position="364"/>
    </location>
    <ligand>
        <name>thiamine diphosphate</name>
        <dbReference type="ChEBI" id="CHEBI:58937"/>
    </ligand>
</feature>
<dbReference type="FunFam" id="3.40.50.970:FF:000005">
    <property type="entry name" value="1-deoxy-D-xylulose-5-phosphate synthase"/>
    <property type="match status" value="1"/>
</dbReference>
<proteinExistence type="inferred from homology"/>
<gene>
    <name evidence="10" type="primary">dxs</name>
    <name evidence="13" type="ORF">D3C57_105590</name>
</gene>
<evidence type="ECO:0000256" key="1">
    <source>
        <dbReference type="ARBA" id="ARBA00004980"/>
    </source>
</evidence>
<dbReference type="eggNOG" id="COG1154">
    <property type="taxonomic scope" value="Bacteria"/>
</dbReference>
<dbReference type="PROSITE" id="PS00802">
    <property type="entry name" value="TRANSKETOLASE_2"/>
    <property type="match status" value="1"/>
</dbReference>
<dbReference type="HOGENOM" id="CLU_009227_1_4_11"/>
<dbReference type="InterPro" id="IPR049557">
    <property type="entry name" value="Transketolase_CS"/>
</dbReference>
<dbReference type="InterPro" id="IPR005475">
    <property type="entry name" value="Transketolase-like_Pyr-bd"/>
</dbReference>
<dbReference type="Gene3D" id="3.40.50.920">
    <property type="match status" value="1"/>
</dbReference>
<dbReference type="CDD" id="cd07033">
    <property type="entry name" value="TPP_PYR_DXS_TK_like"/>
    <property type="match status" value="1"/>
</dbReference>
<feature type="binding site" evidence="10">
    <location>
        <position position="73"/>
    </location>
    <ligand>
        <name>thiamine diphosphate</name>
        <dbReference type="ChEBI" id="CHEBI:58937"/>
    </ligand>
</feature>
<keyword evidence="4 10" id="KW-0808">Transferase</keyword>
<sequence length="632" mass="67394">MTLLETIHGPADIKHLDARQLTDLAGEIRHFLIDKVLRTGGHLGPNLGTVELTIALHRVFDSPRDRVLWDTGHQAYVHKILTGRREGFDRLRQKGGLSGYPSRAESEHDTIENSHASTVLSYADGLAKGFRLRGETDRAVVAVIGDGALTGGMAWEALNNISGAPDRPVIIVVNDNGRSYAPTTGGLATHLAGLRTSPDYERFLEWSKQRLRPAPKLYEALHAVKTGLKDMLAPQGLFADLGLKYLGPVDGHDIAAVEAALRQAAGFGGPVVVHCLTRKGHGYRRAEADERDHHHAVGASDPATGEPLGSPGPSWTSVFGAELVEIGRERPEVVAVTAAMLQPTGLAAYAEEFPDRVFDVGIAEQHAITSAAGLAMAGMVPVVAVYSTFLNRGFDQLLMDVAMHSCPVVFVLDRAGVTGDDGASHNGMWDLSVLGIVPGLRVAAPRDGACLRAALREAVAITEGPSAIRFPKGPVGPDIPAVDQHDGIDVLHRSPGDDVLMVSVGAMAGTACEAARRLTEEGLGVTVVDPAWLRPVGPSLIKLAEQYRLVVTVEDNLRVGGYGSLLAQELRDAGVPAPVSGFGIPQRFLDHGKRADILAECGLSPEDLARSIRMRIAADRAPGVRRLEEDSR</sequence>
<comment type="cofactor">
    <cofactor evidence="10">
        <name>Mg(2+)</name>
        <dbReference type="ChEBI" id="CHEBI:18420"/>
    </cofactor>
    <text evidence="10">Binds 1 Mg(2+) ion per subunit.</text>
</comment>
<feature type="region of interest" description="Disordered" evidence="11">
    <location>
        <begin position="286"/>
        <end position="311"/>
    </location>
</feature>
<dbReference type="GO" id="GO:0008661">
    <property type="term" value="F:1-deoxy-D-xylulose-5-phosphate synthase activity"/>
    <property type="evidence" value="ECO:0007669"/>
    <property type="project" value="UniProtKB-UniRule"/>
</dbReference>
<comment type="subunit">
    <text evidence="3 10">Homodimer.</text>
</comment>
<dbReference type="GO" id="GO:0005829">
    <property type="term" value="C:cytosol"/>
    <property type="evidence" value="ECO:0007669"/>
    <property type="project" value="TreeGrafter"/>
</dbReference>
<dbReference type="SUPFAM" id="SSF52922">
    <property type="entry name" value="TK C-terminal domain-like"/>
    <property type="match status" value="1"/>
</dbReference>
<dbReference type="Gene3D" id="3.40.50.970">
    <property type="match status" value="2"/>
</dbReference>
<comment type="pathway">
    <text evidence="1 10">Metabolic intermediate biosynthesis; 1-deoxy-D-xylulose 5-phosphate biosynthesis; 1-deoxy-D-xylulose 5-phosphate from D-glyceraldehyde 3-phosphate and pyruvate: step 1/1.</text>
</comment>
<accession>A0A0A0NVL3</accession>
<dbReference type="EMBL" id="QYCY01000001">
    <property type="protein sequence ID" value="RLV77821.1"/>
    <property type="molecule type" value="Genomic_DNA"/>
</dbReference>
<comment type="cofactor">
    <cofactor evidence="10">
        <name>thiamine diphosphate</name>
        <dbReference type="ChEBI" id="CHEBI:58937"/>
    </cofactor>
    <text evidence="10">Binds 1 thiamine pyrophosphate per subunit.</text>
</comment>
<protein>
    <recommendedName>
        <fullName evidence="10">1-deoxy-D-xylulose-5-phosphate synthase</fullName>
        <ecNumber evidence="10">2.2.1.7</ecNumber>
    </recommendedName>
    <alternativeName>
        <fullName evidence="10">1-deoxyxylulose-5-phosphate synthase</fullName>
        <shortName evidence="10">DXP synthase</shortName>
        <shortName evidence="10">DXPS</shortName>
    </alternativeName>
</protein>
<organism evidence="13 14">
    <name type="scientific">Streptomyces rapamycinicus (strain ATCC 29253 / DSM 41530 / NRRL 5491 / AYB-994)</name>
    <name type="common">Streptomyces hygroscopicus (strain ATCC 29253)</name>
    <dbReference type="NCBI Taxonomy" id="1343740"/>
    <lineage>
        <taxon>Bacteria</taxon>
        <taxon>Bacillati</taxon>
        <taxon>Actinomycetota</taxon>
        <taxon>Actinomycetes</taxon>
        <taxon>Kitasatosporales</taxon>
        <taxon>Streptomycetaceae</taxon>
        <taxon>Streptomyces</taxon>
        <taxon>Streptomyces violaceusniger group</taxon>
    </lineage>
</organism>
<dbReference type="UniPathway" id="UPA00064">
    <property type="reaction ID" value="UER00091"/>
</dbReference>
<dbReference type="InterPro" id="IPR029061">
    <property type="entry name" value="THDP-binding"/>
</dbReference>
<evidence type="ECO:0000256" key="6">
    <source>
        <dbReference type="ARBA" id="ARBA00022842"/>
    </source>
</evidence>
<dbReference type="Pfam" id="PF13292">
    <property type="entry name" value="DXP_synthase_N"/>
    <property type="match status" value="1"/>
</dbReference>
<feature type="domain" description="Transketolase-like pyrimidine-binding" evidence="12">
    <location>
        <begin position="313"/>
        <end position="477"/>
    </location>
</feature>
<feature type="compositionally biased region" description="Basic and acidic residues" evidence="11">
    <location>
        <begin position="286"/>
        <end position="295"/>
    </location>
</feature>
<dbReference type="PROSITE" id="PS00801">
    <property type="entry name" value="TRANSKETOLASE_1"/>
    <property type="match status" value="1"/>
</dbReference>
<comment type="catalytic activity">
    <reaction evidence="10">
        <text>D-glyceraldehyde 3-phosphate + pyruvate + H(+) = 1-deoxy-D-xylulose 5-phosphate + CO2</text>
        <dbReference type="Rhea" id="RHEA:12605"/>
        <dbReference type="ChEBI" id="CHEBI:15361"/>
        <dbReference type="ChEBI" id="CHEBI:15378"/>
        <dbReference type="ChEBI" id="CHEBI:16526"/>
        <dbReference type="ChEBI" id="CHEBI:57792"/>
        <dbReference type="ChEBI" id="CHEBI:59776"/>
        <dbReference type="EC" id="2.2.1.7"/>
    </reaction>
</comment>
<dbReference type="InterPro" id="IPR009014">
    <property type="entry name" value="Transketo_C/PFOR_II"/>
</dbReference>
<dbReference type="PANTHER" id="PTHR43322:SF5">
    <property type="entry name" value="1-DEOXY-D-XYLULOSE-5-PHOSPHATE SYNTHASE, CHLOROPLASTIC"/>
    <property type="match status" value="1"/>
</dbReference>
<keyword evidence="8 10" id="KW-0786">Thiamine pyrophosphate</keyword>
<dbReference type="NCBIfam" id="NF003933">
    <property type="entry name" value="PRK05444.2-2"/>
    <property type="match status" value="1"/>
</dbReference>
<dbReference type="GO" id="GO:0009228">
    <property type="term" value="P:thiamine biosynthetic process"/>
    <property type="evidence" value="ECO:0007669"/>
    <property type="project" value="UniProtKB-UniRule"/>
</dbReference>
<comment type="similarity">
    <text evidence="2 10">Belongs to the transketolase family. DXPS subfamily.</text>
</comment>
<dbReference type="PANTHER" id="PTHR43322">
    <property type="entry name" value="1-D-DEOXYXYLULOSE 5-PHOSPHATE SYNTHASE-RELATED"/>
    <property type="match status" value="1"/>
</dbReference>
<evidence type="ECO:0000256" key="2">
    <source>
        <dbReference type="ARBA" id="ARBA00011081"/>
    </source>
</evidence>
<feature type="binding site" evidence="10">
    <location>
        <position position="146"/>
    </location>
    <ligand>
        <name>Mg(2+)</name>
        <dbReference type="ChEBI" id="CHEBI:18420"/>
    </ligand>
</feature>
<evidence type="ECO:0000256" key="8">
    <source>
        <dbReference type="ARBA" id="ARBA00023052"/>
    </source>
</evidence>
<comment type="caution">
    <text evidence="13">The sequence shown here is derived from an EMBL/GenBank/DDBJ whole genome shotgun (WGS) entry which is preliminary data.</text>
</comment>
<dbReference type="AlphaFoldDB" id="A0A0A0NVL3"/>
<dbReference type="RefSeq" id="WP_020872485.1">
    <property type="nucleotide sequence ID" value="NC_022785.1"/>
</dbReference>
<dbReference type="CDD" id="cd02007">
    <property type="entry name" value="TPP_DXS"/>
    <property type="match status" value="1"/>
</dbReference>
<keyword evidence="6 10" id="KW-0460">Magnesium</keyword>